<dbReference type="AlphaFoldDB" id="A0A399JDV0"/>
<evidence type="ECO:0000256" key="1">
    <source>
        <dbReference type="SAM" id="Phobius"/>
    </source>
</evidence>
<keyword evidence="1" id="KW-0812">Transmembrane</keyword>
<proteinExistence type="predicted"/>
<dbReference type="EMBL" id="QQXK01000014">
    <property type="protein sequence ID" value="RII42222.1"/>
    <property type="molecule type" value="Genomic_DNA"/>
</dbReference>
<sequence length="158" mass="16998">MPPAPGYGDPAAPGYAGQGYGQPYPPSYAVTPGYPEARDAADPVDLTLPLRGATMGQAIKRFFKNYATFDGRASQSEFLWVQLAGFLVFGAFAFALRALGVQEDSLEQGPDTNPFTVFLIIGIVAFSLGTIVPHLALTWRRLHDTDLSGALWCISFVP</sequence>
<organism evidence="2 3">
    <name type="scientific">Galactobacter valiniphilus</name>
    <dbReference type="NCBI Taxonomy" id="2676122"/>
    <lineage>
        <taxon>Bacteria</taxon>
        <taxon>Bacillati</taxon>
        <taxon>Actinomycetota</taxon>
        <taxon>Actinomycetes</taxon>
        <taxon>Micrococcales</taxon>
        <taxon>Micrococcaceae</taxon>
        <taxon>Galactobacter</taxon>
    </lineage>
</organism>
<keyword evidence="3" id="KW-1185">Reference proteome</keyword>
<feature type="transmembrane region" description="Helical" evidence="1">
    <location>
        <begin position="116"/>
        <end position="137"/>
    </location>
</feature>
<protein>
    <submittedName>
        <fullName evidence="2">DUF805 domain-containing protein</fullName>
    </submittedName>
</protein>
<evidence type="ECO:0000313" key="3">
    <source>
        <dbReference type="Proteomes" id="UP000265419"/>
    </source>
</evidence>
<dbReference type="PANTHER" id="PTHR34980:SF2">
    <property type="entry name" value="INNER MEMBRANE PROTEIN YHAH-RELATED"/>
    <property type="match status" value="1"/>
</dbReference>
<dbReference type="Pfam" id="PF05656">
    <property type="entry name" value="DUF805"/>
    <property type="match status" value="1"/>
</dbReference>
<dbReference type="RefSeq" id="WP_119424673.1">
    <property type="nucleotide sequence ID" value="NZ_QQXK01000014.1"/>
</dbReference>
<dbReference type="Proteomes" id="UP000265419">
    <property type="component" value="Unassembled WGS sequence"/>
</dbReference>
<name>A0A399JDV0_9MICC</name>
<feature type="transmembrane region" description="Helical" evidence="1">
    <location>
        <begin position="78"/>
        <end position="96"/>
    </location>
</feature>
<dbReference type="PANTHER" id="PTHR34980">
    <property type="entry name" value="INNER MEMBRANE PROTEIN-RELATED-RELATED"/>
    <property type="match status" value="1"/>
</dbReference>
<keyword evidence="1" id="KW-0472">Membrane</keyword>
<gene>
    <name evidence="2" type="ORF">DWB68_08300</name>
</gene>
<keyword evidence="1" id="KW-1133">Transmembrane helix</keyword>
<comment type="caution">
    <text evidence="2">The sequence shown here is derived from an EMBL/GenBank/DDBJ whole genome shotgun (WGS) entry which is preliminary data.</text>
</comment>
<dbReference type="GO" id="GO:0005886">
    <property type="term" value="C:plasma membrane"/>
    <property type="evidence" value="ECO:0007669"/>
    <property type="project" value="TreeGrafter"/>
</dbReference>
<evidence type="ECO:0000313" key="2">
    <source>
        <dbReference type="EMBL" id="RII42222.1"/>
    </source>
</evidence>
<accession>A0A399JDV0</accession>
<reference evidence="2 3" key="1">
    <citation type="submission" date="2018-07" db="EMBL/GenBank/DDBJ databases">
        <title>Arthrobacter sp. nov., isolated from raw cow's milk with high bacterial count.</title>
        <authorList>
            <person name="Hahne J."/>
            <person name="Isele D."/>
            <person name="Lipski A."/>
        </authorList>
    </citation>
    <scope>NUCLEOTIDE SEQUENCE [LARGE SCALE GENOMIC DNA]</scope>
    <source>
        <strain evidence="2 3">JZ R-35</strain>
    </source>
</reference>
<dbReference type="InterPro" id="IPR008523">
    <property type="entry name" value="DUF805"/>
</dbReference>